<dbReference type="EMBL" id="ML009440">
    <property type="protein sequence ID" value="RKO97049.1"/>
    <property type="molecule type" value="Genomic_DNA"/>
</dbReference>
<dbReference type="EMBL" id="ML014484">
    <property type="protein sequence ID" value="RKO98325.1"/>
    <property type="molecule type" value="Genomic_DNA"/>
</dbReference>
<feature type="coiled-coil region" evidence="2">
    <location>
        <begin position="517"/>
        <end position="551"/>
    </location>
</feature>
<evidence type="ECO:0000313" key="6">
    <source>
        <dbReference type="Proteomes" id="UP000274922"/>
    </source>
</evidence>
<dbReference type="GO" id="GO:0005856">
    <property type="term" value="C:cytoskeleton"/>
    <property type="evidence" value="ECO:0007669"/>
    <property type="project" value="TreeGrafter"/>
</dbReference>
<evidence type="ECO:0000313" key="3">
    <source>
        <dbReference type="EMBL" id="RKO97049.1"/>
    </source>
</evidence>
<evidence type="ECO:0000313" key="5">
    <source>
        <dbReference type="Proteomes" id="UP000268535"/>
    </source>
</evidence>
<dbReference type="Proteomes" id="UP000274922">
    <property type="component" value="Unassembled WGS sequence"/>
</dbReference>
<evidence type="ECO:0000256" key="1">
    <source>
        <dbReference type="ARBA" id="ARBA00023054"/>
    </source>
</evidence>
<reference evidence="4" key="2">
    <citation type="submission" date="2018-04" db="EMBL/GenBank/DDBJ databases">
        <title>Leveraging single-cell genomics to expand the Fungal Tree of Life.</title>
        <authorList>
            <consortium name="DOE Joint Genome Institute"/>
            <person name="Ahrendt S.R."/>
            <person name="Quandt C.A."/>
            <person name="Ciobanu D."/>
            <person name="Clum A."/>
            <person name="Salamov A."/>
            <person name="Andreopoulos B."/>
            <person name="Cheng J.-F."/>
            <person name="Woyke T."/>
            <person name="Pelin A."/>
            <person name="Henrissat B."/>
            <person name="Benny G.L."/>
            <person name="Smith M.E."/>
            <person name="James T.Y."/>
            <person name="Grigoriev I.V."/>
        </authorList>
    </citation>
    <scope>NUCLEOTIDE SEQUENCE</scope>
    <source>
        <strain evidence="4">ATCC 52028</strain>
    </source>
</reference>
<dbReference type="OrthoDB" id="10262929at2759"/>
<evidence type="ECO:0000313" key="4">
    <source>
        <dbReference type="EMBL" id="RKO98325.1"/>
    </source>
</evidence>
<feature type="coiled-coil region" evidence="2">
    <location>
        <begin position="127"/>
        <end position="187"/>
    </location>
</feature>
<dbReference type="PANTHER" id="PTHR32083:SF34">
    <property type="entry name" value="COILED-COIL DOMAIN-CONTAINING PROTEIN 146"/>
    <property type="match status" value="1"/>
</dbReference>
<proteinExistence type="predicted"/>
<keyword evidence="6" id="KW-1185">Reference proteome</keyword>
<organism evidence="3 5">
    <name type="scientific">Caulochytrium protostelioides</name>
    <dbReference type="NCBI Taxonomy" id="1555241"/>
    <lineage>
        <taxon>Eukaryota</taxon>
        <taxon>Fungi</taxon>
        <taxon>Fungi incertae sedis</taxon>
        <taxon>Chytridiomycota</taxon>
        <taxon>Chytridiomycota incertae sedis</taxon>
        <taxon>Chytridiomycetes</taxon>
        <taxon>Caulochytriales</taxon>
        <taxon>Caulochytriaceae</taxon>
        <taxon>Caulochytrium</taxon>
    </lineage>
</organism>
<dbReference type="PANTHER" id="PTHR32083">
    <property type="entry name" value="CILIA AND FLAGELLA-ASSOCIATED PROTEIN 58-RELATED"/>
    <property type="match status" value="1"/>
</dbReference>
<name>A0A4P9WUU2_9FUNG</name>
<protein>
    <submittedName>
        <fullName evidence="3">Uncharacterized protein</fullName>
    </submittedName>
</protein>
<feature type="coiled-coil region" evidence="2">
    <location>
        <begin position="377"/>
        <end position="439"/>
    </location>
</feature>
<evidence type="ECO:0000256" key="2">
    <source>
        <dbReference type="SAM" id="Coils"/>
    </source>
</evidence>
<dbReference type="STRING" id="1555241.A0A4P9WUU2"/>
<accession>A0A4P9WUU2</accession>
<reference evidence="3" key="3">
    <citation type="submission" date="2018-08" db="EMBL/GenBank/DDBJ databases">
        <title>Leveraging single-cell genomics to expand the Fungal Tree of Life.</title>
        <authorList>
            <consortium name="DOE Joint Genome Institute"/>
            <person name="Ahrendt S.R."/>
            <person name="Quandt C.A."/>
            <person name="Ciobanu D."/>
            <person name="Clum A."/>
            <person name="Salamov A."/>
            <person name="Andreopoulos B."/>
            <person name="Cheng J.-F."/>
            <person name="Woyke T."/>
            <person name="Pelin A."/>
            <person name="Henrissat B."/>
            <person name="Reynolds N."/>
            <person name="Benny G.L."/>
            <person name="Smith M.E."/>
            <person name="James T.Y."/>
            <person name="Grigoriev I.V."/>
        </authorList>
    </citation>
    <scope>NUCLEOTIDE SEQUENCE</scope>
    <source>
        <strain evidence="3">ATCC 52028</strain>
    </source>
</reference>
<reference evidence="5 6" key="1">
    <citation type="journal article" date="2018" name="Nat. Microbiol.">
        <title>Leveraging single-cell genomics to expand the fungal tree of life.</title>
        <authorList>
            <person name="Ahrendt S.R."/>
            <person name="Quandt C.A."/>
            <person name="Ciobanu D."/>
            <person name="Clum A."/>
            <person name="Salamov A."/>
            <person name="Andreopoulos B."/>
            <person name="Cheng J.F."/>
            <person name="Woyke T."/>
            <person name="Pelin A."/>
            <person name="Henrissat B."/>
            <person name="Reynolds N.K."/>
            <person name="Benny G.L."/>
            <person name="Smith M.E."/>
            <person name="James T.Y."/>
            <person name="Grigoriev I.V."/>
        </authorList>
    </citation>
    <scope>NUCLEOTIDE SEQUENCE [LARGE SCALE GENOMIC DNA]</scope>
    <source>
        <strain evidence="5 6">ATCC 52028</strain>
    </source>
</reference>
<gene>
    <name evidence="3" type="ORF">CAUPRSCDRAFT_7099</name>
    <name evidence="4" type="ORF">CXG81DRAFT_16070</name>
</gene>
<dbReference type="Proteomes" id="UP000268535">
    <property type="component" value="Unassembled WGS sequence"/>
</dbReference>
<dbReference type="AlphaFoldDB" id="A0A4P9WUU2"/>
<sequence>MNVFDADNEAGLDDGELDFYSGGLFTLAGCPASRLLESMAVKHRTKPAVISRTRNLLQVVYDALVGTAGLESQLRRVVSQARHEVSQQRVALDKQGLKQFSDNSQRGDLRRQLTKEQNDLEIARGHNARLRGVLDELTLQRSNLEADVGNIRQHKVDLLEPQLTSAIRELKLEISQLKNQTEILRRDEEEKAATLQIVQQQTVEIEAERESLSTGLTKSLEMPVAIRRHADQLREAISTLIAENSRLTVSHGQYQNQAETLMRRRSDLEHLQSERVAEVLHMQTDLAELEKVCDELFREQESSRDEFGIQKAEQVRIEIEYKQTVDSSRMEHEMLVHTLRDKEAHIKANRRLETIVNNVVMSIPTFDQQHMDYSLQLESLKRSEREYRKQAQLLRKEIDTTLAAYLEESTREGVLNQTLESMLSRSSNLEESLRQLELKFQERQQHLSSVKVDAELRFREVVRSEAKVRGLSESISAQEILLKDAVKRANEAAQQLKDFAALYQVVKNERNRYLNMIQSSAQRSAEMKEKIKILANEIEILQQALADRMRELAGQTQSNAATLSLRDQTKNEANKLLAVYRERRAEMNHSLSRIATHNHAIGMAEQLLVVLQDRHVQARRERDGLAKDLITYNEELCVMYERLNTLKKVSNDMARHLNDRNDELRKVQLMQAETQRRVNLLANGEVVHHVETTRQYEQKCEQLEKMKKLVSELGESMENPKNPNRCRILGGTVPDYASLLKKVHALEHRLGLKEEQWQEKRLVLDEVTLLTQRLQQSTAGTRDETNTMHIRHVELVRRLNRVDRQLKAKRSEATMYRRQAEERAVVRSERQALVEGLSSRDSQGSILPTPVMERHYLRLEQQRIQRQQNQAELMHRAELARQLAGGAMLDADPNSPPAFFISADGSVFRHGKYTTAEIRPNAYLPDAGTNELPVPRPYGVHAPFKAASSSITTRYWRKPAAQEVIL</sequence>
<keyword evidence="1 2" id="KW-0175">Coiled coil</keyword>